<organism evidence="5">
    <name type="scientific">freshwater metagenome</name>
    <dbReference type="NCBI Taxonomy" id="449393"/>
    <lineage>
        <taxon>unclassified sequences</taxon>
        <taxon>metagenomes</taxon>
        <taxon>ecological metagenomes</taxon>
    </lineage>
</organism>
<accession>A0A6J6CUX6</accession>
<feature type="domain" description="IclR-ED" evidence="4">
    <location>
        <begin position="82"/>
        <end position="266"/>
    </location>
</feature>
<dbReference type="Gene3D" id="3.30.450.40">
    <property type="match status" value="1"/>
</dbReference>
<evidence type="ECO:0000313" key="5">
    <source>
        <dbReference type="EMBL" id="CAB4555292.1"/>
    </source>
</evidence>
<keyword evidence="2" id="KW-0238">DNA-binding</keyword>
<reference evidence="5" key="1">
    <citation type="submission" date="2020-05" db="EMBL/GenBank/DDBJ databases">
        <authorList>
            <person name="Chiriac C."/>
            <person name="Salcher M."/>
            <person name="Ghai R."/>
            <person name="Kavagutti S V."/>
        </authorList>
    </citation>
    <scope>NUCLEOTIDE SEQUENCE</scope>
</reference>
<dbReference type="Pfam" id="PF09339">
    <property type="entry name" value="HTH_IclR"/>
    <property type="match status" value="1"/>
</dbReference>
<keyword evidence="3" id="KW-0804">Transcription</keyword>
<dbReference type="GO" id="GO:0003677">
    <property type="term" value="F:DNA binding"/>
    <property type="evidence" value="ECO:0007669"/>
    <property type="project" value="UniProtKB-KW"/>
</dbReference>
<dbReference type="Gene3D" id="1.10.10.10">
    <property type="entry name" value="Winged helix-like DNA-binding domain superfamily/Winged helix DNA-binding domain"/>
    <property type="match status" value="1"/>
</dbReference>
<dbReference type="PANTHER" id="PTHR30136:SF39">
    <property type="entry name" value="TRANSCRIPTIONAL REGULATORY PROTEIN"/>
    <property type="match status" value="1"/>
</dbReference>
<dbReference type="PROSITE" id="PS51078">
    <property type="entry name" value="ICLR_ED"/>
    <property type="match status" value="1"/>
</dbReference>
<dbReference type="EMBL" id="CAEZSR010000039">
    <property type="protein sequence ID" value="CAB4555292.1"/>
    <property type="molecule type" value="Genomic_DNA"/>
</dbReference>
<name>A0A6J6CUX6_9ZZZZ</name>
<sequence length="278" mass="29197">MRERRGRTEVAIADESEDPASACARDVLELLAATGVAGATVADVVAGTGRNRSVVSRLVADLAELGLVVRDPRTRRIRLDWTWYVLAARAGQQRLVSRGQIVLDQLAADVGETAYLVVREGRNAVTRAEAIPRQRSIQATSWVGRSWPIARSDAGPALLLDTRAEDLGDAIGRGALMRAGAAPNAPRTVAEFAALVEAARRTGYSALDERAEAGVGSAAAPVHDVTGRIAAALVVGGPISRMRSRLDVIGERVADAASRLAQDLGAARGRGVIDGTIT</sequence>
<gene>
    <name evidence="5" type="ORF">UFOPK1493_01368</name>
</gene>
<evidence type="ECO:0000256" key="2">
    <source>
        <dbReference type="ARBA" id="ARBA00023125"/>
    </source>
</evidence>
<protein>
    <submittedName>
        <fullName evidence="5">Unannotated protein</fullName>
    </submittedName>
</protein>
<dbReference type="InterPro" id="IPR050707">
    <property type="entry name" value="HTH_MetabolicPath_Reg"/>
</dbReference>
<dbReference type="PANTHER" id="PTHR30136">
    <property type="entry name" value="HELIX-TURN-HELIX TRANSCRIPTIONAL REGULATOR, ICLR FAMILY"/>
    <property type="match status" value="1"/>
</dbReference>
<proteinExistence type="predicted"/>
<dbReference type="InterPro" id="IPR005471">
    <property type="entry name" value="Tscrpt_reg_IclR_N"/>
</dbReference>
<evidence type="ECO:0000256" key="1">
    <source>
        <dbReference type="ARBA" id="ARBA00023015"/>
    </source>
</evidence>
<dbReference type="GO" id="GO:0003700">
    <property type="term" value="F:DNA-binding transcription factor activity"/>
    <property type="evidence" value="ECO:0007669"/>
    <property type="project" value="TreeGrafter"/>
</dbReference>
<evidence type="ECO:0000256" key="3">
    <source>
        <dbReference type="ARBA" id="ARBA00023163"/>
    </source>
</evidence>
<dbReference type="SUPFAM" id="SSF55781">
    <property type="entry name" value="GAF domain-like"/>
    <property type="match status" value="1"/>
</dbReference>
<evidence type="ECO:0000259" key="4">
    <source>
        <dbReference type="PROSITE" id="PS51078"/>
    </source>
</evidence>
<dbReference type="GO" id="GO:0045892">
    <property type="term" value="P:negative regulation of DNA-templated transcription"/>
    <property type="evidence" value="ECO:0007669"/>
    <property type="project" value="TreeGrafter"/>
</dbReference>
<dbReference type="InterPro" id="IPR014757">
    <property type="entry name" value="Tscrpt_reg_IclR_C"/>
</dbReference>
<keyword evidence="1" id="KW-0805">Transcription regulation</keyword>
<dbReference type="SUPFAM" id="SSF46785">
    <property type="entry name" value="Winged helix' DNA-binding domain"/>
    <property type="match status" value="1"/>
</dbReference>
<dbReference type="AlphaFoldDB" id="A0A6J6CUX6"/>
<dbReference type="InterPro" id="IPR036390">
    <property type="entry name" value="WH_DNA-bd_sf"/>
</dbReference>
<dbReference type="Pfam" id="PF01614">
    <property type="entry name" value="IclR_C"/>
    <property type="match status" value="1"/>
</dbReference>
<dbReference type="InterPro" id="IPR029016">
    <property type="entry name" value="GAF-like_dom_sf"/>
</dbReference>
<dbReference type="InterPro" id="IPR036388">
    <property type="entry name" value="WH-like_DNA-bd_sf"/>
</dbReference>